<evidence type="ECO:0000256" key="4">
    <source>
        <dbReference type="ARBA" id="ARBA00022679"/>
    </source>
</evidence>
<reference evidence="9 10" key="1">
    <citation type="submission" date="2016-12" db="EMBL/GenBank/DDBJ databases">
        <authorList>
            <person name="Song W.-J."/>
            <person name="Kurnit D.M."/>
        </authorList>
    </citation>
    <scope>NUCLEOTIDE SEQUENCE [LARGE SCALE GENOMIC DNA]</scope>
    <source>
        <strain evidence="9 10">IMCC3135</strain>
    </source>
</reference>
<dbReference type="EC" id="2.7.13.3" evidence="2"/>
<keyword evidence="5 9" id="KW-0418">Kinase</keyword>
<dbReference type="SMART" id="SM00388">
    <property type="entry name" value="HisKA"/>
    <property type="match status" value="1"/>
</dbReference>
<dbReference type="Gene3D" id="1.10.287.130">
    <property type="match status" value="1"/>
</dbReference>
<dbReference type="Gene3D" id="3.40.50.2300">
    <property type="match status" value="1"/>
</dbReference>
<dbReference type="CDD" id="cd00082">
    <property type="entry name" value="HisKA"/>
    <property type="match status" value="1"/>
</dbReference>
<evidence type="ECO:0000313" key="10">
    <source>
        <dbReference type="Proteomes" id="UP000250079"/>
    </source>
</evidence>
<dbReference type="PANTHER" id="PTHR43047:SF72">
    <property type="entry name" value="OSMOSENSING HISTIDINE PROTEIN KINASE SLN1"/>
    <property type="match status" value="1"/>
</dbReference>
<evidence type="ECO:0000259" key="8">
    <source>
        <dbReference type="PROSITE" id="PS50110"/>
    </source>
</evidence>
<dbReference type="SMART" id="SM00448">
    <property type="entry name" value="REC"/>
    <property type="match status" value="1"/>
</dbReference>
<dbReference type="SUPFAM" id="SSF55874">
    <property type="entry name" value="ATPase domain of HSP90 chaperone/DNA topoisomerase II/histidine kinase"/>
    <property type="match status" value="1"/>
</dbReference>
<feature type="domain" description="Histidine kinase" evidence="7">
    <location>
        <begin position="209"/>
        <end position="432"/>
    </location>
</feature>
<dbReference type="CDD" id="cd00075">
    <property type="entry name" value="HATPase"/>
    <property type="match status" value="1"/>
</dbReference>
<evidence type="ECO:0000256" key="2">
    <source>
        <dbReference type="ARBA" id="ARBA00012438"/>
    </source>
</evidence>
<organism evidence="9 10">
    <name type="scientific">Granulosicoccus antarcticus IMCC3135</name>
    <dbReference type="NCBI Taxonomy" id="1192854"/>
    <lineage>
        <taxon>Bacteria</taxon>
        <taxon>Pseudomonadati</taxon>
        <taxon>Pseudomonadota</taxon>
        <taxon>Gammaproteobacteria</taxon>
        <taxon>Chromatiales</taxon>
        <taxon>Granulosicoccaceae</taxon>
        <taxon>Granulosicoccus</taxon>
    </lineage>
</organism>
<dbReference type="PRINTS" id="PR00344">
    <property type="entry name" value="BCTRLSENSOR"/>
</dbReference>
<evidence type="ECO:0000256" key="3">
    <source>
        <dbReference type="ARBA" id="ARBA00022553"/>
    </source>
</evidence>
<dbReference type="InterPro" id="IPR001789">
    <property type="entry name" value="Sig_transdc_resp-reg_receiver"/>
</dbReference>
<feature type="domain" description="Response regulatory" evidence="8">
    <location>
        <begin position="53"/>
        <end position="172"/>
    </location>
</feature>
<feature type="modified residue" description="4-aspartylphosphate" evidence="6">
    <location>
        <position position="105"/>
    </location>
</feature>
<dbReference type="SUPFAM" id="SSF52172">
    <property type="entry name" value="CheY-like"/>
    <property type="match status" value="1"/>
</dbReference>
<dbReference type="SMART" id="SM00387">
    <property type="entry name" value="HATPase_c"/>
    <property type="match status" value="1"/>
</dbReference>
<evidence type="ECO:0000256" key="5">
    <source>
        <dbReference type="ARBA" id="ARBA00022777"/>
    </source>
</evidence>
<accession>A0A2Z2NZJ8</accession>
<evidence type="ECO:0000259" key="7">
    <source>
        <dbReference type="PROSITE" id="PS50109"/>
    </source>
</evidence>
<dbReference type="Pfam" id="PF02518">
    <property type="entry name" value="HATPase_c"/>
    <property type="match status" value="1"/>
</dbReference>
<proteinExistence type="predicted"/>
<evidence type="ECO:0000256" key="1">
    <source>
        <dbReference type="ARBA" id="ARBA00000085"/>
    </source>
</evidence>
<gene>
    <name evidence="9" type="primary">resE_1</name>
    <name evidence="9" type="ORF">IMCC3135_12330</name>
</gene>
<dbReference type="InterPro" id="IPR011006">
    <property type="entry name" value="CheY-like_superfamily"/>
</dbReference>
<sequence>MPTNTFDATIRALEANTLPIKAYPELPLSSGMNPTPLVMAGPDDISGGRMKTRILLIDDDAAYVFLCKRYLRVDETFKHTVVSAGTVKEALAICELESFDCIVIDYRLPDDTGTEVIKQLRELLGLAMPPTIVFTADGGEEAAIEAVRSGANDFLAKRNVTQESLCRAVKNAIEKGMLRKSLMHRVSELEEANLLLRKRNEEIQRFYHTVSHEVKTPLTAIQEFVSIVFDGLAGPIEEEQKTILKYALESCDQISSHFNDLLELSRFETGKMTVNLKPSSMRDVFDHCIVAATPAALAKSISLTVADQPHQMPLVMMQSNRIIQVLSNLINNAIKFTDVGGEVVIESEVIKNGTRLRLSVRDNGCGIPAENTGMVFERLYQVNPANDQQNGPGMGLGLSIASEIANLHDSCLSVESELNVGSVFSFELNIAPAEELTDAA</sequence>
<dbReference type="Proteomes" id="UP000250079">
    <property type="component" value="Chromosome"/>
</dbReference>
<comment type="catalytic activity">
    <reaction evidence="1">
        <text>ATP + protein L-histidine = ADP + protein N-phospho-L-histidine.</text>
        <dbReference type="EC" id="2.7.13.3"/>
    </reaction>
</comment>
<dbReference type="PANTHER" id="PTHR43047">
    <property type="entry name" value="TWO-COMPONENT HISTIDINE PROTEIN KINASE"/>
    <property type="match status" value="1"/>
</dbReference>
<dbReference type="InterPro" id="IPR003661">
    <property type="entry name" value="HisK_dim/P_dom"/>
</dbReference>
<dbReference type="AlphaFoldDB" id="A0A2Z2NZJ8"/>
<dbReference type="Pfam" id="PF00512">
    <property type="entry name" value="HisKA"/>
    <property type="match status" value="1"/>
</dbReference>
<dbReference type="Gene3D" id="3.30.565.10">
    <property type="entry name" value="Histidine kinase-like ATPase, C-terminal domain"/>
    <property type="match status" value="1"/>
</dbReference>
<evidence type="ECO:0000313" key="9">
    <source>
        <dbReference type="EMBL" id="ASJ72554.1"/>
    </source>
</evidence>
<dbReference type="GO" id="GO:0000155">
    <property type="term" value="F:phosphorelay sensor kinase activity"/>
    <property type="evidence" value="ECO:0007669"/>
    <property type="project" value="InterPro"/>
</dbReference>
<dbReference type="InterPro" id="IPR003594">
    <property type="entry name" value="HATPase_dom"/>
</dbReference>
<protein>
    <recommendedName>
        <fullName evidence="2">histidine kinase</fullName>
        <ecNumber evidence="2">2.7.13.3</ecNumber>
    </recommendedName>
</protein>
<keyword evidence="3 6" id="KW-0597">Phosphoprotein</keyword>
<dbReference type="KEGG" id="gai:IMCC3135_12330"/>
<dbReference type="Pfam" id="PF00072">
    <property type="entry name" value="Response_reg"/>
    <property type="match status" value="1"/>
</dbReference>
<dbReference type="PROSITE" id="PS50109">
    <property type="entry name" value="HIS_KIN"/>
    <property type="match status" value="1"/>
</dbReference>
<dbReference type="EMBL" id="CP018632">
    <property type="protein sequence ID" value="ASJ72554.1"/>
    <property type="molecule type" value="Genomic_DNA"/>
</dbReference>
<name>A0A2Z2NZJ8_9GAMM</name>
<keyword evidence="10" id="KW-1185">Reference proteome</keyword>
<dbReference type="InterPro" id="IPR004358">
    <property type="entry name" value="Sig_transdc_His_kin-like_C"/>
</dbReference>
<dbReference type="InterPro" id="IPR036890">
    <property type="entry name" value="HATPase_C_sf"/>
</dbReference>
<keyword evidence="4 9" id="KW-0808">Transferase</keyword>
<evidence type="ECO:0000256" key="6">
    <source>
        <dbReference type="PROSITE-ProRule" id="PRU00169"/>
    </source>
</evidence>
<dbReference type="InterPro" id="IPR005467">
    <property type="entry name" value="His_kinase_dom"/>
</dbReference>
<dbReference type="PROSITE" id="PS50110">
    <property type="entry name" value="RESPONSE_REGULATORY"/>
    <property type="match status" value="1"/>
</dbReference>